<feature type="repeat" description="TPR" evidence="3">
    <location>
        <begin position="618"/>
        <end position="651"/>
    </location>
</feature>
<dbReference type="Proteomes" id="UP000000724">
    <property type="component" value="Contig Pc00c12"/>
</dbReference>
<sequence length="908" mass="100936">MAESSAYPSNLDSIFDAASPLKDRIDPIRLTSDNILPILNLPLTHKVLGHDASDESLAQVASGEISYTTFVADQARAALQSTDDLTTEQKQSQNLHIGLAALFSFLQSNVTGPPLEFNSAETVLPSILRTDPATLKAVRAKIIRDLTLDGEAAYKLTPNPELFAVAKALLADASSDGPLVAKTARVRTNFLHQKMLSEVTSTLQDVIYKDLEILDKAELNSDERSRFLLERAIIHTHHGFDAKAREDIDQAAKVRRFEFALTGKMGKRTKFQDRDISQLVVLAKSADETSQSSEPSGPKNLNLDDDTLLEAISFSDQKPDEQSLAIQDKVPESLSAIDANNQPILNPVDSALLLALASAITNTSPENGLTREETNPYATRVLDGGSSNWQIYTQALLVRSRVEGYRSRTVERAVLQMQALVDQVIADTATSDDAAQTESGDPTTFLPRPEQSESAPAADRLEHIWILNFSTRWSLEAELAKRWVDLGGLRTALEIYERLHMWAEAALCYAATEREGKAKNIIRRQIYQATGADENDENEKFDGPERSPLPADAPRLLCILGDIDKDEKMYERAWEVSGERYARAQRSLARHYLTSTPPQLENAEIAYKKSLHINRLNQGAWFALGCVQLELQKWQEATDTFTRTVQLDDTDGQAWIDPHKRKREALSALQRAAQLKGTDARIWDNVLTVAASIPPPATPFRDVITAQKRIIELLGAKNGEKCVDVAILAMLVDFLNVAFEYEELLIRSDDPSEAPIVRTGTVPGQIISLVDQHVVPLITHSSVLWQIVARVEVFRGRPSKAFEAHEKAWRATIAANAQGAFQMGDEKPWLEVVRATEKLVRDGYAKFGPMDREDQKVEGDEEAELVAKDWRFKSRSAVRGIMGKGKEFWDGTEGWERLKELQSEVTGN</sequence>
<dbReference type="eggNOG" id="KOG1128">
    <property type="taxonomic scope" value="Eukaryota"/>
</dbReference>
<reference evidence="5 6" key="1">
    <citation type="journal article" date="2008" name="Nat. Biotechnol.">
        <title>Genome sequencing and analysis of the filamentous fungus Penicillium chrysogenum.</title>
        <authorList>
            <person name="van den Berg M.A."/>
            <person name="Albang R."/>
            <person name="Albermann K."/>
            <person name="Badger J.H."/>
            <person name="Daran J.-M."/>
            <person name="Driessen A.J.M."/>
            <person name="Garcia-Estrada C."/>
            <person name="Fedorova N.D."/>
            <person name="Harris D.M."/>
            <person name="Heijne W.H.M."/>
            <person name="Joardar V.S."/>
            <person name="Kiel J.A.K.W."/>
            <person name="Kovalchuk A."/>
            <person name="Martin J.F."/>
            <person name="Nierman W.C."/>
            <person name="Nijland J.G."/>
            <person name="Pronk J.T."/>
            <person name="Roubos J.A."/>
            <person name="van der Klei I.J."/>
            <person name="van Peij N.N.M.E."/>
            <person name="Veenhuis M."/>
            <person name="von Doehren H."/>
            <person name="Wagner C."/>
            <person name="Wortman J.R."/>
            <person name="Bovenberg R.A.L."/>
        </authorList>
    </citation>
    <scope>NUCLEOTIDE SEQUENCE [LARGE SCALE GENOMIC DNA]</scope>
    <source>
        <strain evidence="6">ATCC 28089 / DSM 1075 / NRRL 1951 / Wisconsin 54-1255</strain>
    </source>
</reference>
<name>B6H0N7_PENRW</name>
<accession>B6H0N7</accession>
<dbReference type="VEuPathDB" id="FungiDB:PCH_Pc12g06770"/>
<dbReference type="PROSITE" id="PS50005">
    <property type="entry name" value="TPR"/>
    <property type="match status" value="1"/>
</dbReference>
<dbReference type="InterPro" id="IPR044244">
    <property type="entry name" value="TTC27/Emw1"/>
</dbReference>
<evidence type="ECO:0000256" key="1">
    <source>
        <dbReference type="ARBA" id="ARBA00022737"/>
    </source>
</evidence>
<dbReference type="InterPro" id="IPR011990">
    <property type="entry name" value="TPR-like_helical_dom_sf"/>
</dbReference>
<dbReference type="SUPFAM" id="SSF48452">
    <property type="entry name" value="TPR-like"/>
    <property type="match status" value="1"/>
</dbReference>
<keyword evidence="1" id="KW-0677">Repeat</keyword>
<keyword evidence="6" id="KW-1185">Reference proteome</keyword>
<protein>
    <submittedName>
        <fullName evidence="5">Pc12g06770 protein</fullName>
    </submittedName>
</protein>
<dbReference type="STRING" id="500485.B6H0N7"/>
<gene>
    <name evidence="5" type="ORF">Pc12g06770</name>
    <name evidence="5" type="ORF">PCH_Pc12g06770</name>
</gene>
<feature type="region of interest" description="Disordered" evidence="4">
    <location>
        <begin position="431"/>
        <end position="457"/>
    </location>
</feature>
<dbReference type="PANTHER" id="PTHR16193">
    <property type="entry name" value="TETRATRICOPEPTIDE REPEAT PROTEIN 27"/>
    <property type="match status" value="1"/>
</dbReference>
<evidence type="ECO:0000313" key="6">
    <source>
        <dbReference type="Proteomes" id="UP000000724"/>
    </source>
</evidence>
<evidence type="ECO:0000256" key="4">
    <source>
        <dbReference type="SAM" id="MobiDB-lite"/>
    </source>
</evidence>
<feature type="region of interest" description="Disordered" evidence="4">
    <location>
        <begin position="284"/>
        <end position="303"/>
    </location>
</feature>
<dbReference type="OMA" id="NNRYARA"/>
<dbReference type="InterPro" id="IPR019734">
    <property type="entry name" value="TPR_rpt"/>
</dbReference>
<dbReference type="EMBL" id="AM920427">
    <property type="protein sequence ID" value="CAP80304.1"/>
    <property type="molecule type" value="Genomic_DNA"/>
</dbReference>
<dbReference type="BioCyc" id="PCHR:PC12G06770-MONOMER"/>
<dbReference type="OrthoDB" id="1936594at2759"/>
<proteinExistence type="predicted"/>
<dbReference type="AlphaFoldDB" id="B6H0N7"/>
<evidence type="ECO:0000313" key="5">
    <source>
        <dbReference type="EMBL" id="CAP80304.1"/>
    </source>
</evidence>
<dbReference type="PANTHER" id="PTHR16193:SF0">
    <property type="entry name" value="TETRATRICOPEPTIDE REPEAT PROTEIN 27"/>
    <property type="match status" value="1"/>
</dbReference>
<keyword evidence="2 3" id="KW-0802">TPR repeat</keyword>
<evidence type="ECO:0000256" key="2">
    <source>
        <dbReference type="ARBA" id="ARBA00022803"/>
    </source>
</evidence>
<dbReference type="HOGENOM" id="CLU_004905_0_1_1"/>
<evidence type="ECO:0000256" key="3">
    <source>
        <dbReference type="PROSITE-ProRule" id="PRU00339"/>
    </source>
</evidence>
<dbReference type="Gene3D" id="1.25.40.10">
    <property type="entry name" value="Tetratricopeptide repeat domain"/>
    <property type="match status" value="1"/>
</dbReference>
<organism evidence="5 6">
    <name type="scientific">Penicillium rubens (strain ATCC 28089 / DSM 1075 / NRRL 1951 / Wisconsin 54-1255)</name>
    <name type="common">Penicillium chrysogenum</name>
    <dbReference type="NCBI Taxonomy" id="500485"/>
    <lineage>
        <taxon>Eukaryota</taxon>
        <taxon>Fungi</taxon>
        <taxon>Dikarya</taxon>
        <taxon>Ascomycota</taxon>
        <taxon>Pezizomycotina</taxon>
        <taxon>Eurotiomycetes</taxon>
        <taxon>Eurotiomycetidae</taxon>
        <taxon>Eurotiales</taxon>
        <taxon>Aspergillaceae</taxon>
        <taxon>Penicillium</taxon>
        <taxon>Penicillium chrysogenum species complex</taxon>
    </lineage>
</organism>